<dbReference type="SUPFAM" id="SSF53335">
    <property type="entry name" value="S-adenosyl-L-methionine-dependent methyltransferases"/>
    <property type="match status" value="1"/>
</dbReference>
<protein>
    <submittedName>
        <fullName evidence="2">Class I SAM-dependent methyltransferase</fullName>
    </submittedName>
</protein>
<evidence type="ECO:0000313" key="3">
    <source>
        <dbReference type="Proteomes" id="UP000749010"/>
    </source>
</evidence>
<dbReference type="GO" id="GO:0008168">
    <property type="term" value="F:methyltransferase activity"/>
    <property type="evidence" value="ECO:0007669"/>
    <property type="project" value="UniProtKB-KW"/>
</dbReference>
<dbReference type="PROSITE" id="PS01131">
    <property type="entry name" value="RRNA_A_DIMETH"/>
    <property type="match status" value="1"/>
</dbReference>
<dbReference type="PANTHER" id="PTHR43861">
    <property type="entry name" value="TRANS-ACONITATE 2-METHYLTRANSFERASE-RELATED"/>
    <property type="match status" value="1"/>
</dbReference>
<sequence length="286" mass="32082">MPALLFSEPRKTYLEKKTMNRLFTKIHALAFQLRMFLRNGSVHRYEYAVEMSSDTAAANVVRMVGTGRKVLEIGAGPGSITRLLSRQNQCEVTAIELDDSAIEKLGEFCKRIIKIDLNTADWRDALSDDGPFESIVIADVLEHLVDPWQALAAARSLLARDGELIVSLPHVGHNAIVACLLNADFEYRDFGLLDRTHIRFFGIKNIQRLFQDANLKIVEARFVIRTPERTELAAQWNMLSDDDLRTILARNPYGNIYQVVVKVVAADGIDSGLDLTRLTAINKPSS</sequence>
<keyword evidence="2" id="KW-0808">Transferase</keyword>
<dbReference type="Pfam" id="PF13489">
    <property type="entry name" value="Methyltransf_23"/>
    <property type="match status" value="1"/>
</dbReference>
<evidence type="ECO:0000313" key="2">
    <source>
        <dbReference type="EMBL" id="NMQ28531.1"/>
    </source>
</evidence>
<dbReference type="Proteomes" id="UP000749010">
    <property type="component" value="Unassembled WGS sequence"/>
</dbReference>
<gene>
    <name evidence="2" type="ORF">E4Q23_12660</name>
</gene>
<dbReference type="InterPro" id="IPR029063">
    <property type="entry name" value="SAM-dependent_MTases_sf"/>
</dbReference>
<dbReference type="CDD" id="cd02440">
    <property type="entry name" value="AdoMet_MTases"/>
    <property type="match status" value="1"/>
</dbReference>
<keyword evidence="2" id="KW-0489">Methyltransferase</keyword>
<reference evidence="2 3" key="1">
    <citation type="submission" date="2019-03" db="EMBL/GenBank/DDBJ databases">
        <title>Metabolic reconstructions from genomes of highly enriched 'Candidatus Accumulibacter' and 'Candidatus Competibacter' bioreactor populations.</title>
        <authorList>
            <person name="Annavajhala M.K."/>
            <person name="Welles L."/>
            <person name="Abbas B."/>
            <person name="Sorokin D."/>
            <person name="Park H."/>
            <person name="Van Loosdrecht M."/>
            <person name="Chandran K."/>
        </authorList>
    </citation>
    <scope>NUCLEOTIDE SEQUENCE [LARGE SCALE GENOMIC DNA]</scope>
    <source>
        <strain evidence="2 3">SBR_S</strain>
    </source>
</reference>
<comment type="caution">
    <text evidence="2">The sequence shown here is derived from an EMBL/GenBank/DDBJ whole genome shotgun (WGS) entry which is preliminary data.</text>
</comment>
<keyword evidence="1" id="KW-0949">S-adenosyl-L-methionine</keyword>
<proteinExistence type="predicted"/>
<evidence type="ECO:0000256" key="1">
    <source>
        <dbReference type="ARBA" id="ARBA00022691"/>
    </source>
</evidence>
<organism evidence="2 3">
    <name type="scientific">Candidatus Accumulibacter phosphatis</name>
    <dbReference type="NCBI Taxonomy" id="327160"/>
    <lineage>
        <taxon>Bacteria</taxon>
        <taxon>Pseudomonadati</taxon>
        <taxon>Pseudomonadota</taxon>
        <taxon>Betaproteobacteria</taxon>
        <taxon>Candidatus Accumulibacter</taxon>
    </lineage>
</organism>
<accession>A0ABX1TWF9</accession>
<dbReference type="EMBL" id="SPMY01000034">
    <property type="protein sequence ID" value="NMQ28531.1"/>
    <property type="molecule type" value="Genomic_DNA"/>
</dbReference>
<keyword evidence="3" id="KW-1185">Reference proteome</keyword>
<dbReference type="InterPro" id="IPR020596">
    <property type="entry name" value="rRNA_Ade_Mease_Trfase_CS"/>
</dbReference>
<dbReference type="Gene3D" id="3.40.50.150">
    <property type="entry name" value="Vaccinia Virus protein VP39"/>
    <property type="match status" value="1"/>
</dbReference>
<name>A0ABX1TWF9_9PROT</name>
<dbReference type="GO" id="GO:0032259">
    <property type="term" value="P:methylation"/>
    <property type="evidence" value="ECO:0007669"/>
    <property type="project" value="UniProtKB-KW"/>
</dbReference>